<gene>
    <name evidence="1" type="ORF">JMN32_09735</name>
</gene>
<evidence type="ECO:0000313" key="2">
    <source>
        <dbReference type="Proteomes" id="UP000614216"/>
    </source>
</evidence>
<dbReference type="RefSeq" id="WP_202856123.1">
    <property type="nucleotide sequence ID" value="NZ_JAEUGD010000031.1"/>
</dbReference>
<dbReference type="EMBL" id="JAEUGD010000031">
    <property type="protein sequence ID" value="MBL6446591.1"/>
    <property type="molecule type" value="Genomic_DNA"/>
</dbReference>
<dbReference type="InterPro" id="IPR036390">
    <property type="entry name" value="WH_DNA-bd_sf"/>
</dbReference>
<protein>
    <submittedName>
        <fullName evidence="1">Uncharacterized protein</fullName>
    </submittedName>
</protein>
<keyword evidence="2" id="KW-1185">Reference proteome</keyword>
<dbReference type="Proteomes" id="UP000614216">
    <property type="component" value="Unassembled WGS sequence"/>
</dbReference>
<proteinExistence type="predicted"/>
<accession>A0A937G152</accession>
<organism evidence="1 2">
    <name type="scientific">Fulvivirga marina</name>
    <dbReference type="NCBI Taxonomy" id="2494733"/>
    <lineage>
        <taxon>Bacteria</taxon>
        <taxon>Pseudomonadati</taxon>
        <taxon>Bacteroidota</taxon>
        <taxon>Cytophagia</taxon>
        <taxon>Cytophagales</taxon>
        <taxon>Fulvivirgaceae</taxon>
        <taxon>Fulvivirga</taxon>
    </lineage>
</organism>
<reference evidence="1" key="1">
    <citation type="submission" date="2021-01" db="EMBL/GenBank/DDBJ databases">
        <title>Fulvivirga kasyanovii gen. nov., sp nov., a novel member of the phylum Bacteroidetes isolated from seawater in a mussel farm.</title>
        <authorList>
            <person name="Zhao L.-H."/>
            <person name="Wang Z.-J."/>
        </authorList>
    </citation>
    <scope>NUCLEOTIDE SEQUENCE</scope>
    <source>
        <strain evidence="1">29W222</strain>
    </source>
</reference>
<evidence type="ECO:0000313" key="1">
    <source>
        <dbReference type="EMBL" id="MBL6446591.1"/>
    </source>
</evidence>
<comment type="caution">
    <text evidence="1">The sequence shown here is derived from an EMBL/GenBank/DDBJ whole genome shotgun (WGS) entry which is preliminary data.</text>
</comment>
<name>A0A937G152_9BACT</name>
<sequence>MKIVEPLSLTIAKTLADLLEDSISSISLDVLAYKLNATSGDVRKVIESFSQKGLVRLVDNQIYLTEEGQSKVA</sequence>
<dbReference type="AlphaFoldDB" id="A0A937G152"/>
<dbReference type="SUPFAM" id="SSF46785">
    <property type="entry name" value="Winged helix' DNA-binding domain"/>
    <property type="match status" value="1"/>
</dbReference>